<name>A0A1I0AG23_9BACI</name>
<protein>
    <submittedName>
        <fullName evidence="2">Uncharacterized protein</fullName>
    </submittedName>
</protein>
<dbReference type="EMBL" id="FOHE01000003">
    <property type="protein sequence ID" value="SES93121.1"/>
    <property type="molecule type" value="Genomic_DNA"/>
</dbReference>
<feature type="transmembrane region" description="Helical" evidence="1">
    <location>
        <begin position="27"/>
        <end position="45"/>
    </location>
</feature>
<dbReference type="RefSeq" id="WP_170840669.1">
    <property type="nucleotide sequence ID" value="NZ_FOHE01000003.1"/>
</dbReference>
<keyword evidence="1" id="KW-0812">Transmembrane</keyword>
<evidence type="ECO:0000313" key="3">
    <source>
        <dbReference type="Proteomes" id="UP000198618"/>
    </source>
</evidence>
<dbReference type="Proteomes" id="UP000198618">
    <property type="component" value="Unassembled WGS sequence"/>
</dbReference>
<accession>A0A1I0AG23</accession>
<keyword evidence="1" id="KW-0472">Membrane</keyword>
<gene>
    <name evidence="2" type="ORF">SAMN05216389_103230</name>
</gene>
<evidence type="ECO:0000256" key="1">
    <source>
        <dbReference type="SAM" id="Phobius"/>
    </source>
</evidence>
<evidence type="ECO:0000313" key="2">
    <source>
        <dbReference type="EMBL" id="SES93121.1"/>
    </source>
</evidence>
<reference evidence="2 3" key="1">
    <citation type="submission" date="2016-10" db="EMBL/GenBank/DDBJ databases">
        <authorList>
            <person name="de Groot N.N."/>
        </authorList>
    </citation>
    <scope>NUCLEOTIDE SEQUENCE [LARGE SCALE GENOMIC DNA]</scope>
    <source>
        <strain evidence="2 3">IBRC-M 10780</strain>
    </source>
</reference>
<sequence length="46" mass="5128">MDSLVLIILALILLIIGLKVAKKIIKIILFLAVIGVAFYLLQDFLM</sequence>
<dbReference type="AlphaFoldDB" id="A0A1I0AG23"/>
<keyword evidence="3" id="KW-1185">Reference proteome</keyword>
<proteinExistence type="predicted"/>
<keyword evidence="1" id="KW-1133">Transmembrane helix</keyword>
<organism evidence="2 3">
    <name type="scientific">Oceanobacillus limi</name>
    <dbReference type="NCBI Taxonomy" id="930131"/>
    <lineage>
        <taxon>Bacteria</taxon>
        <taxon>Bacillati</taxon>
        <taxon>Bacillota</taxon>
        <taxon>Bacilli</taxon>
        <taxon>Bacillales</taxon>
        <taxon>Bacillaceae</taxon>
        <taxon>Oceanobacillus</taxon>
    </lineage>
</organism>